<feature type="non-terminal residue" evidence="1">
    <location>
        <position position="1"/>
    </location>
</feature>
<comment type="caution">
    <text evidence="1">The sequence shown here is derived from an EMBL/GenBank/DDBJ whole genome shotgun (WGS) entry which is preliminary data.</text>
</comment>
<protein>
    <submittedName>
        <fullName evidence="1">Uncharacterized protein</fullName>
    </submittedName>
</protein>
<dbReference type="EMBL" id="BARW01012109">
    <property type="protein sequence ID" value="GAI80477.1"/>
    <property type="molecule type" value="Genomic_DNA"/>
</dbReference>
<name>X1RID9_9ZZZZ</name>
<evidence type="ECO:0000313" key="1">
    <source>
        <dbReference type="EMBL" id="GAI80477.1"/>
    </source>
</evidence>
<dbReference type="InterPro" id="IPR017956">
    <property type="entry name" value="AT_hook_DNA-bd_motif"/>
</dbReference>
<reference evidence="1" key="1">
    <citation type="journal article" date="2014" name="Front. Microbiol.">
        <title>High frequency of phylogenetically diverse reductive dehalogenase-homologous genes in deep subseafloor sedimentary metagenomes.</title>
        <authorList>
            <person name="Kawai M."/>
            <person name="Futagami T."/>
            <person name="Toyoda A."/>
            <person name="Takaki Y."/>
            <person name="Nishi S."/>
            <person name="Hori S."/>
            <person name="Arai W."/>
            <person name="Tsubouchi T."/>
            <person name="Morono Y."/>
            <person name="Uchiyama I."/>
            <person name="Ito T."/>
            <person name="Fujiyama A."/>
            <person name="Inagaki F."/>
            <person name="Takami H."/>
        </authorList>
    </citation>
    <scope>NUCLEOTIDE SEQUENCE</scope>
    <source>
        <strain evidence="1">Expedition CK06-06</strain>
    </source>
</reference>
<organism evidence="1">
    <name type="scientific">marine sediment metagenome</name>
    <dbReference type="NCBI Taxonomy" id="412755"/>
    <lineage>
        <taxon>unclassified sequences</taxon>
        <taxon>metagenomes</taxon>
        <taxon>ecological metagenomes</taxon>
    </lineage>
</organism>
<accession>X1RID9</accession>
<proteinExistence type="predicted"/>
<dbReference type="Pfam" id="PF02178">
    <property type="entry name" value="AT_hook"/>
    <property type="match status" value="1"/>
</dbReference>
<dbReference type="AlphaFoldDB" id="X1RID9"/>
<sequence>YLISALIAGAIAACLVYLRMAKPEEVVEVSRKRGRPKKAETQE</sequence>
<gene>
    <name evidence="1" type="ORF">S12H4_22989</name>
</gene>
<dbReference type="GO" id="GO:0003677">
    <property type="term" value="F:DNA binding"/>
    <property type="evidence" value="ECO:0007669"/>
    <property type="project" value="InterPro"/>
</dbReference>